<dbReference type="PANTHER" id="PTHR10937:SF0">
    <property type="entry name" value="GLUTAMINE--FRUCTOSE-6-PHOSPHATE TRANSAMINASE (ISOMERIZING)"/>
    <property type="match status" value="1"/>
</dbReference>
<feature type="domain" description="SIS" evidence="6">
    <location>
        <begin position="40"/>
        <end position="175"/>
    </location>
</feature>
<proteinExistence type="predicted"/>
<organism evidence="7 8">
    <name type="scientific">Thioclava arctica</name>
    <dbReference type="NCBI Taxonomy" id="3238301"/>
    <lineage>
        <taxon>Bacteria</taxon>
        <taxon>Pseudomonadati</taxon>
        <taxon>Pseudomonadota</taxon>
        <taxon>Alphaproteobacteria</taxon>
        <taxon>Rhodobacterales</taxon>
        <taxon>Paracoccaceae</taxon>
        <taxon>Thioclava</taxon>
    </lineage>
</organism>
<dbReference type="Proteomes" id="UP001557465">
    <property type="component" value="Unassembled WGS sequence"/>
</dbReference>
<dbReference type="EMBL" id="JBFRYC010000007">
    <property type="protein sequence ID" value="MEX1662587.1"/>
    <property type="molecule type" value="Genomic_DNA"/>
</dbReference>
<evidence type="ECO:0000256" key="2">
    <source>
        <dbReference type="ARBA" id="ARBA00012916"/>
    </source>
</evidence>
<evidence type="ECO:0000256" key="5">
    <source>
        <dbReference type="ARBA" id="ARBA00022962"/>
    </source>
</evidence>
<dbReference type="PANTHER" id="PTHR10937">
    <property type="entry name" value="GLUCOSAMINE--FRUCTOSE-6-PHOSPHATE AMINOTRANSFERASE, ISOMERIZING"/>
    <property type="match status" value="1"/>
</dbReference>
<accession>A0ABV3TM29</accession>
<keyword evidence="7" id="KW-0378">Hydrolase</keyword>
<protein>
    <recommendedName>
        <fullName evidence="3">Glutamine--fructose-6-phosphate aminotransferase [isomerizing]</fullName>
        <ecNumber evidence="2">2.6.1.16</ecNumber>
    </recommendedName>
</protein>
<evidence type="ECO:0000256" key="3">
    <source>
        <dbReference type="ARBA" id="ARBA00016090"/>
    </source>
</evidence>
<evidence type="ECO:0000313" key="8">
    <source>
        <dbReference type="Proteomes" id="UP001557465"/>
    </source>
</evidence>
<dbReference type="Gene3D" id="3.40.50.10490">
    <property type="entry name" value="Glucose-6-phosphate isomerase like protein, domain 1"/>
    <property type="match status" value="2"/>
</dbReference>
<evidence type="ECO:0000256" key="4">
    <source>
        <dbReference type="ARBA" id="ARBA00022576"/>
    </source>
</evidence>
<keyword evidence="5" id="KW-0315">Glutamine amidotransferase</keyword>
<dbReference type="SUPFAM" id="SSF53697">
    <property type="entry name" value="SIS domain"/>
    <property type="match status" value="1"/>
</dbReference>
<reference evidence="7 8" key="1">
    <citation type="journal article" date="2011" name="Int. J. Syst. Evol. Microbiol.">
        <title>Zhongshania antarctica gen. nov., sp. nov. and Zhongshania guokunii sp. nov., gammaproteobacteria respectively isolated from coastal attached (fast) ice and surface seawater of the Antarctic.</title>
        <authorList>
            <person name="Li H.J."/>
            <person name="Zhang X.Y."/>
            <person name="Chen C.X."/>
            <person name="Zhang Y.J."/>
            <person name="Gao Z.M."/>
            <person name="Yu Y."/>
            <person name="Chen X.L."/>
            <person name="Chen B."/>
            <person name="Zhang Y.Z."/>
        </authorList>
    </citation>
    <scope>NUCLEOTIDE SEQUENCE [LARGE SCALE GENOMIC DNA]</scope>
    <source>
        <strain evidence="7 8">15-R06ZXC-3</strain>
    </source>
</reference>
<dbReference type="RefSeq" id="WP_368392316.1">
    <property type="nucleotide sequence ID" value="NZ_JBFRYC010000007.1"/>
</dbReference>
<dbReference type="EC" id="2.6.1.16" evidence="2"/>
<keyword evidence="4" id="KW-0032">Aminotransferase</keyword>
<sequence>MTTALETLNPVLAALDAEMARQLGDSRDSITNNTKLAGTIAATIKSNKRLIMLGMGGSHAVGRALEPCYRALGIDAIAIPLSEQLDAPLPLAGRSVIVTSQSGESAEVLRWFDEGHAPKDCFGLTMEPKSSLAKLAPSLIGAGGSELPFAATRSLTVTLALHAGVLHALGADLGATMEMLDTVTSADVVPAVAKFANVRAIVTSGRAQQGVAEAIALGLTELSRLPCFSLEGGQLRHGPVEMLGPDVGVVMFRDADPSSTYVTNLAEFVVATSDSPLIVFDASGLPPIAGAQTILCPSASGLAASFSLLPPAQRFMVDFAASRVADVGTPLRCSKVTKVE</sequence>
<dbReference type="InterPro" id="IPR001347">
    <property type="entry name" value="SIS_dom"/>
</dbReference>
<evidence type="ECO:0000256" key="1">
    <source>
        <dbReference type="ARBA" id="ARBA00001031"/>
    </source>
</evidence>
<evidence type="ECO:0000259" key="6">
    <source>
        <dbReference type="PROSITE" id="PS51464"/>
    </source>
</evidence>
<dbReference type="PROSITE" id="PS51464">
    <property type="entry name" value="SIS"/>
    <property type="match status" value="1"/>
</dbReference>
<name>A0ABV3TM29_9RHOB</name>
<dbReference type="GO" id="GO:0016787">
    <property type="term" value="F:hydrolase activity"/>
    <property type="evidence" value="ECO:0007669"/>
    <property type="project" value="UniProtKB-KW"/>
</dbReference>
<dbReference type="InterPro" id="IPR046348">
    <property type="entry name" value="SIS_dom_sf"/>
</dbReference>
<comment type="caution">
    <text evidence="7">The sequence shown here is derived from an EMBL/GenBank/DDBJ whole genome shotgun (WGS) entry which is preliminary data.</text>
</comment>
<keyword evidence="8" id="KW-1185">Reference proteome</keyword>
<comment type="catalytic activity">
    <reaction evidence="1">
        <text>D-fructose 6-phosphate + L-glutamine = D-glucosamine 6-phosphate + L-glutamate</text>
        <dbReference type="Rhea" id="RHEA:13237"/>
        <dbReference type="ChEBI" id="CHEBI:29985"/>
        <dbReference type="ChEBI" id="CHEBI:58359"/>
        <dbReference type="ChEBI" id="CHEBI:58725"/>
        <dbReference type="ChEBI" id="CHEBI:61527"/>
        <dbReference type="EC" id="2.6.1.16"/>
    </reaction>
</comment>
<gene>
    <name evidence="7" type="ORF">AB4874_13145</name>
</gene>
<evidence type="ECO:0000313" key="7">
    <source>
        <dbReference type="EMBL" id="MEX1662587.1"/>
    </source>
</evidence>
<keyword evidence="4" id="KW-0808">Transferase</keyword>